<keyword evidence="2" id="KW-1185">Reference proteome</keyword>
<evidence type="ECO:0000313" key="1">
    <source>
        <dbReference type="EMBL" id="RDU23879.1"/>
    </source>
</evidence>
<organism evidence="1 2">
    <name type="scientific">Anaerosacchariphilus polymeriproducens</name>
    <dbReference type="NCBI Taxonomy" id="1812858"/>
    <lineage>
        <taxon>Bacteria</taxon>
        <taxon>Bacillati</taxon>
        <taxon>Bacillota</taxon>
        <taxon>Clostridia</taxon>
        <taxon>Lachnospirales</taxon>
        <taxon>Lachnospiraceae</taxon>
        <taxon>Anaerosacchariphilus</taxon>
    </lineage>
</organism>
<proteinExistence type="predicted"/>
<dbReference type="RefSeq" id="WP_115481533.1">
    <property type="nucleotide sequence ID" value="NZ_QRCT01000018.1"/>
</dbReference>
<comment type="caution">
    <text evidence="1">The sequence shown here is derived from an EMBL/GenBank/DDBJ whole genome shotgun (WGS) entry which is preliminary data.</text>
</comment>
<gene>
    <name evidence="1" type="ORF">DWV06_07295</name>
</gene>
<dbReference type="OrthoDB" id="9808443at2"/>
<dbReference type="AlphaFoldDB" id="A0A371AWG8"/>
<dbReference type="EMBL" id="QRCT01000018">
    <property type="protein sequence ID" value="RDU23879.1"/>
    <property type="molecule type" value="Genomic_DNA"/>
</dbReference>
<sequence>MNDKDIVISLRKQSVSTSRKLPYTMQLFAQEFFLRHLSSRKKRDDFILTGLLSIYSRLEFPQKVSVPIEFQVKSQENLLEYVKEQLEMIVQENTNDISMKIDYIKKKQDHKHKFLIQAQVIAKIKHMKIPFIIKFFIIQDRVLKSKEFIYPSLIKKNDSFSVSSVRLETVVAECFIEVLENKEILDSLYEIFIIAKIAQNFSLNGRKVQDYLRTQKEKSEKWFLETDFKNLFHFEIEKQHQVKWKQFCNVEGENENDFLQVTEIVCSLLEPVWNALFQDIEFFGDWMPELKRYLG</sequence>
<reference evidence="1 2" key="1">
    <citation type="submission" date="2018-07" db="EMBL/GenBank/DDBJ databases">
        <title>Anaerosacharophilus polymeroproducens gen. nov. sp. nov., an anaerobic bacterium isolated from salt field.</title>
        <authorList>
            <person name="Kim W."/>
            <person name="Yang S.-H."/>
            <person name="Oh J."/>
            <person name="Lee J.-H."/>
            <person name="Kwon K.K."/>
        </authorList>
    </citation>
    <scope>NUCLEOTIDE SEQUENCE [LARGE SCALE GENOMIC DNA]</scope>
    <source>
        <strain evidence="1 2">MCWD5</strain>
    </source>
</reference>
<accession>A0A371AWG8</accession>
<evidence type="ECO:0000313" key="2">
    <source>
        <dbReference type="Proteomes" id="UP000255036"/>
    </source>
</evidence>
<dbReference type="Proteomes" id="UP000255036">
    <property type="component" value="Unassembled WGS sequence"/>
</dbReference>
<name>A0A371AWG8_9FIRM</name>
<protein>
    <recommendedName>
        <fullName evidence="3">Nucleotidyl transferase AbiEii/AbiGii toxin family protein</fullName>
    </recommendedName>
</protein>
<evidence type="ECO:0008006" key="3">
    <source>
        <dbReference type="Google" id="ProtNLM"/>
    </source>
</evidence>